<accession>A0ABU7QU97</accession>
<dbReference type="RefSeq" id="WP_027374872.1">
    <property type="nucleotide sequence ID" value="NZ_JAZGJU010000002.1"/>
</dbReference>
<evidence type="ECO:0000313" key="2">
    <source>
        <dbReference type="Proteomes" id="UP001350005"/>
    </source>
</evidence>
<dbReference type="EMBL" id="JAZGJU010000002">
    <property type="protein sequence ID" value="MEE6126000.1"/>
    <property type="molecule type" value="Genomic_DNA"/>
</dbReference>
<proteinExistence type="predicted"/>
<keyword evidence="2" id="KW-1185">Reference proteome</keyword>
<evidence type="ECO:0000313" key="1">
    <source>
        <dbReference type="EMBL" id="MEE6126000.1"/>
    </source>
</evidence>
<reference evidence="1 2" key="1">
    <citation type="submission" date="2024-01" db="EMBL/GenBank/DDBJ databases">
        <title>Whole genome of Chryseobacterium arthrosphaerae NNCa 2741.</title>
        <authorList>
            <person name="Boriskina E.V."/>
            <person name="Gordinskaya N.A."/>
            <person name="Kropotov V.S."/>
            <person name="Alekseeva A.E."/>
            <person name="Makhova M.A."/>
            <person name="Kryazhev D.V."/>
            <person name="Shkurkina I.S."/>
        </authorList>
    </citation>
    <scope>NUCLEOTIDE SEQUENCE [LARGE SCALE GENOMIC DNA]</scope>
    <source>
        <strain evidence="1 2">NNCa 2741</strain>
    </source>
</reference>
<protein>
    <submittedName>
        <fullName evidence="1">Uncharacterized protein</fullName>
    </submittedName>
</protein>
<comment type="caution">
    <text evidence="1">The sequence shown here is derived from an EMBL/GenBank/DDBJ whole genome shotgun (WGS) entry which is preliminary data.</text>
</comment>
<gene>
    <name evidence="1" type="ORF">V2E39_01225</name>
</gene>
<organism evidence="1 2">
    <name type="scientific">Chryseobacterium arthrosphaerae</name>
    <dbReference type="NCBI Taxonomy" id="651561"/>
    <lineage>
        <taxon>Bacteria</taxon>
        <taxon>Pseudomonadati</taxon>
        <taxon>Bacteroidota</taxon>
        <taxon>Flavobacteriia</taxon>
        <taxon>Flavobacteriales</taxon>
        <taxon>Weeksellaceae</taxon>
        <taxon>Chryseobacterium group</taxon>
        <taxon>Chryseobacterium</taxon>
    </lineage>
</organism>
<sequence>MKNLQQMNNLERAYLLANLFPDELQGLTEFMKKEADLFTENREQVYAQWTEKNIDADLWFRFIANFQNSYKRNGTRLYRNKKTFRDQLFDGYDSLFTLHAILHYTEKKECSSELKYAIYMLFGTRKLIIINFNTSP</sequence>
<dbReference type="Proteomes" id="UP001350005">
    <property type="component" value="Unassembled WGS sequence"/>
</dbReference>
<name>A0ABU7QU97_9FLAO</name>